<organism evidence="1 2">
    <name type="scientific">Rhodosalinus halophilus</name>
    <dbReference type="NCBI Taxonomy" id="2259333"/>
    <lineage>
        <taxon>Bacteria</taxon>
        <taxon>Pseudomonadati</taxon>
        <taxon>Pseudomonadota</taxon>
        <taxon>Alphaproteobacteria</taxon>
        <taxon>Rhodobacterales</taxon>
        <taxon>Paracoccaceae</taxon>
        <taxon>Rhodosalinus</taxon>
    </lineage>
</organism>
<sequence>MLDYLGVDGSPALSVEHPGTINTVIGCASCHTAAGHALDAVRFPSGVTQSGLGGNATCYVCHQGRYSGDAVAQAVAEIEEDAVSADLSFINVHYGLAAAVTHGADVRGGYEYAGRDYAGTFAHVPSAQTCLDCHQAHDAEVAAEGCLSCHQGVDDLRAIRMRHADFDGDGSTAGGIHAEIMGLHAQLEAAIRTYAQEVIGTPIAYAPGSFPYFFTDSDGDGQIAEAEAVFPNRYTTWTPRLLKAAYNYQFVALDPGAYTHNPAYALQLLHDSLASLSDRVEIDMDALERR</sequence>
<dbReference type="InterPro" id="IPR036280">
    <property type="entry name" value="Multihaem_cyt_sf"/>
</dbReference>
<dbReference type="SUPFAM" id="SSF48695">
    <property type="entry name" value="Multiheme cytochromes"/>
    <property type="match status" value="1"/>
</dbReference>
<protein>
    <submittedName>
        <fullName evidence="1">Polyheme membrane-associated cytochrome C</fullName>
    </submittedName>
</protein>
<proteinExistence type="predicted"/>
<evidence type="ECO:0000313" key="1">
    <source>
        <dbReference type="EMBL" id="RBI87734.1"/>
    </source>
</evidence>
<dbReference type="AlphaFoldDB" id="A0A365UFK6"/>
<accession>A0A365UFK6</accession>
<dbReference type="OrthoDB" id="29411at2"/>
<comment type="caution">
    <text evidence="1">The sequence shown here is derived from an EMBL/GenBank/DDBJ whole genome shotgun (WGS) entry which is preliminary data.</text>
</comment>
<dbReference type="Gene3D" id="3.90.10.10">
    <property type="entry name" value="Cytochrome C3"/>
    <property type="match status" value="1"/>
</dbReference>
<reference evidence="1 2" key="1">
    <citation type="submission" date="2018-07" db="EMBL/GenBank/DDBJ databases">
        <title>Rhodosalinus sp. strain E84T genomic sequence and assembly.</title>
        <authorList>
            <person name="Liu Z.-W."/>
            <person name="Lu D.-C."/>
        </authorList>
    </citation>
    <scope>NUCLEOTIDE SEQUENCE [LARGE SCALE GENOMIC DNA]</scope>
    <source>
        <strain evidence="1 2">E84</strain>
    </source>
</reference>
<name>A0A365UFK6_9RHOB</name>
<gene>
    <name evidence="1" type="ORF">DRV85_00540</name>
</gene>
<evidence type="ECO:0000313" key="2">
    <source>
        <dbReference type="Proteomes" id="UP000253370"/>
    </source>
</evidence>
<keyword evidence="2" id="KW-1185">Reference proteome</keyword>
<dbReference type="EMBL" id="QNTQ01000001">
    <property type="protein sequence ID" value="RBI87734.1"/>
    <property type="molecule type" value="Genomic_DNA"/>
</dbReference>
<dbReference type="Proteomes" id="UP000253370">
    <property type="component" value="Unassembled WGS sequence"/>
</dbReference>